<dbReference type="STRING" id="448385.sce8681"/>
<dbReference type="CDD" id="cd07560">
    <property type="entry name" value="Peptidase_S41_CPP"/>
    <property type="match status" value="1"/>
</dbReference>
<dbReference type="GO" id="GO:0007165">
    <property type="term" value="P:signal transduction"/>
    <property type="evidence" value="ECO:0007669"/>
    <property type="project" value="TreeGrafter"/>
</dbReference>
<protein>
    <submittedName>
        <fullName evidence="8">C-terminal processing peptidase</fullName>
        <ecNumber evidence="8">3.4.21.102</ecNumber>
    </submittedName>
</protein>
<dbReference type="InterPro" id="IPR005151">
    <property type="entry name" value="Tail-specific_protease"/>
</dbReference>
<name>A9G0E8_SORC5</name>
<dbReference type="KEGG" id="scl:sce8681"/>
<dbReference type="FunFam" id="2.30.42.10:FF:000063">
    <property type="entry name" value="Peptidase, S41 family"/>
    <property type="match status" value="1"/>
</dbReference>
<dbReference type="GO" id="GO:0006508">
    <property type="term" value="P:proteolysis"/>
    <property type="evidence" value="ECO:0007669"/>
    <property type="project" value="UniProtKB-KW"/>
</dbReference>
<dbReference type="InterPro" id="IPR036034">
    <property type="entry name" value="PDZ_sf"/>
</dbReference>
<dbReference type="Gene3D" id="3.90.226.10">
    <property type="entry name" value="2-enoyl-CoA Hydratase, Chain A, domain 1"/>
    <property type="match status" value="1"/>
</dbReference>
<dbReference type="eggNOG" id="COG0793">
    <property type="taxonomic scope" value="Bacteria"/>
</dbReference>
<gene>
    <name evidence="8" type="primary">ctpA2</name>
    <name evidence="8" type="ordered locus">sce8681</name>
</gene>
<dbReference type="Proteomes" id="UP000002139">
    <property type="component" value="Chromosome"/>
</dbReference>
<dbReference type="SMART" id="SM00245">
    <property type="entry name" value="TSPc"/>
    <property type="match status" value="1"/>
</dbReference>
<evidence type="ECO:0000256" key="3">
    <source>
        <dbReference type="ARBA" id="ARBA00022801"/>
    </source>
</evidence>
<dbReference type="InterPro" id="IPR055210">
    <property type="entry name" value="CtpA/B_N"/>
</dbReference>
<comment type="similarity">
    <text evidence="1 5">Belongs to the peptidase S41A family.</text>
</comment>
<keyword evidence="9" id="KW-1185">Reference proteome</keyword>
<evidence type="ECO:0000259" key="7">
    <source>
        <dbReference type="PROSITE" id="PS50106"/>
    </source>
</evidence>
<dbReference type="EC" id="3.4.21.102" evidence="8"/>
<dbReference type="Gene3D" id="3.30.750.44">
    <property type="match status" value="1"/>
</dbReference>
<evidence type="ECO:0000256" key="1">
    <source>
        <dbReference type="ARBA" id="ARBA00009179"/>
    </source>
</evidence>
<accession>A9G0E8</accession>
<organism evidence="8 9">
    <name type="scientific">Sorangium cellulosum (strain So ce56)</name>
    <name type="common">Polyangium cellulosum (strain So ce56)</name>
    <dbReference type="NCBI Taxonomy" id="448385"/>
    <lineage>
        <taxon>Bacteria</taxon>
        <taxon>Pseudomonadati</taxon>
        <taxon>Myxococcota</taxon>
        <taxon>Polyangia</taxon>
        <taxon>Polyangiales</taxon>
        <taxon>Polyangiaceae</taxon>
        <taxon>Sorangium</taxon>
    </lineage>
</organism>
<keyword evidence="3 5" id="KW-0378">Hydrolase</keyword>
<dbReference type="PROSITE" id="PS50106">
    <property type="entry name" value="PDZ"/>
    <property type="match status" value="1"/>
</dbReference>
<dbReference type="InterPro" id="IPR041489">
    <property type="entry name" value="PDZ_6"/>
</dbReference>
<dbReference type="NCBIfam" id="TIGR00225">
    <property type="entry name" value="prc"/>
    <property type="match status" value="1"/>
</dbReference>
<dbReference type="FunFam" id="3.30.750.44:FF:000001">
    <property type="entry name" value="S41 family peptidase"/>
    <property type="match status" value="1"/>
</dbReference>
<dbReference type="Pfam" id="PF03572">
    <property type="entry name" value="Peptidase_S41"/>
    <property type="match status" value="1"/>
</dbReference>
<dbReference type="Pfam" id="PF17820">
    <property type="entry name" value="PDZ_6"/>
    <property type="match status" value="1"/>
</dbReference>
<dbReference type="AlphaFoldDB" id="A9G0E8"/>
<evidence type="ECO:0000256" key="6">
    <source>
        <dbReference type="SAM" id="MobiDB-lite"/>
    </source>
</evidence>
<dbReference type="BioCyc" id="SCEL448385:SCE_RS44480-MONOMER"/>
<dbReference type="SUPFAM" id="SSF50156">
    <property type="entry name" value="PDZ domain-like"/>
    <property type="match status" value="1"/>
</dbReference>
<dbReference type="PANTHER" id="PTHR32060:SF30">
    <property type="entry name" value="CARBOXY-TERMINAL PROCESSING PROTEASE CTPA"/>
    <property type="match status" value="1"/>
</dbReference>
<feature type="compositionally biased region" description="Basic residues" evidence="6">
    <location>
        <begin position="24"/>
        <end position="35"/>
    </location>
</feature>
<reference evidence="8 9" key="1">
    <citation type="journal article" date="2007" name="Nat. Biotechnol.">
        <title>Complete genome sequence of the myxobacterium Sorangium cellulosum.</title>
        <authorList>
            <person name="Schneiker S."/>
            <person name="Perlova O."/>
            <person name="Kaiser O."/>
            <person name="Gerth K."/>
            <person name="Alici A."/>
            <person name="Altmeyer M.O."/>
            <person name="Bartels D."/>
            <person name="Bekel T."/>
            <person name="Beyer S."/>
            <person name="Bode E."/>
            <person name="Bode H.B."/>
            <person name="Bolten C.J."/>
            <person name="Choudhuri J.V."/>
            <person name="Doss S."/>
            <person name="Elnakady Y.A."/>
            <person name="Frank B."/>
            <person name="Gaigalat L."/>
            <person name="Goesmann A."/>
            <person name="Groeger C."/>
            <person name="Gross F."/>
            <person name="Jelsbak L."/>
            <person name="Jelsbak L."/>
            <person name="Kalinowski J."/>
            <person name="Kegler C."/>
            <person name="Knauber T."/>
            <person name="Konietzny S."/>
            <person name="Kopp M."/>
            <person name="Krause L."/>
            <person name="Krug D."/>
            <person name="Linke B."/>
            <person name="Mahmud T."/>
            <person name="Martinez-Arias R."/>
            <person name="McHardy A.C."/>
            <person name="Merai M."/>
            <person name="Meyer F."/>
            <person name="Mormann S."/>
            <person name="Munoz-Dorado J."/>
            <person name="Perez J."/>
            <person name="Pradella S."/>
            <person name="Rachid S."/>
            <person name="Raddatz G."/>
            <person name="Rosenau F."/>
            <person name="Rueckert C."/>
            <person name="Sasse F."/>
            <person name="Scharfe M."/>
            <person name="Schuster S.C."/>
            <person name="Suen G."/>
            <person name="Treuner-Lange A."/>
            <person name="Velicer G.J."/>
            <person name="Vorholter F.-J."/>
            <person name="Weissman K.J."/>
            <person name="Welch R.D."/>
            <person name="Wenzel S.C."/>
            <person name="Whitworth D.E."/>
            <person name="Wilhelm S."/>
            <person name="Wittmann C."/>
            <person name="Bloecker H."/>
            <person name="Puehler A."/>
            <person name="Mueller R."/>
        </authorList>
    </citation>
    <scope>NUCLEOTIDE SEQUENCE [LARGE SCALE GENOMIC DNA]</scope>
    <source>
        <strain evidence="9">So ce56</strain>
    </source>
</reference>
<keyword evidence="2 5" id="KW-0645">Protease</keyword>
<evidence type="ECO:0000256" key="2">
    <source>
        <dbReference type="ARBA" id="ARBA00022670"/>
    </source>
</evidence>
<dbReference type="Gene3D" id="2.30.42.10">
    <property type="match status" value="1"/>
</dbReference>
<dbReference type="Pfam" id="PF22694">
    <property type="entry name" value="CtpB_N-like"/>
    <property type="match status" value="1"/>
</dbReference>
<dbReference type="SUPFAM" id="SSF52096">
    <property type="entry name" value="ClpP/crotonase"/>
    <property type="match status" value="1"/>
</dbReference>
<dbReference type="InterPro" id="IPR001478">
    <property type="entry name" value="PDZ"/>
</dbReference>
<sequence length="516" mass="54810">MMTSSTGGRYARAGTSKACAAPRRPAHRAARRRVPPRAAQACATARRAGAWTSAAVAGAPRRRPYRCYGRRMQRFSSWMRTLGLIAAAFAGGAATSHLAGASTQAQSPYAPLEQLARVLVLVENNYVEPAQRSKILDGAIKGMVAELDPHSAYMNPSEFAQFQEETGGTFGGVGIEVDAKDDNITVIAPIEGSPAARAGIRSGDQILAIDGRPVRGERLDKLVKIMRGAPGSRVKLTIRRQGVPEPLSFDLTREQIHVTSIAAKRLDRDIAYVRVKQFQEGTHEEMLRAAAKLRAASKAPLAGVILDLRNNPGGLVNEAEAVADELLSSGTIYSTRQRSHVVDEAKAHDGGAFASLPIVALVNEYSASAAELVAGALQDSGRAVLVGARTFGKGSVQTIYELPGGAGVRLTTMRYYTPNGRSIQAQGIRPDVVIESAAQQVPAAILREQDLEGHLPAEGAIGDRSPRAVLVEKRAETAAAAGPEGDIPSDPTRGSDFALAVGYQQLLRAIPAIRQR</sequence>
<dbReference type="SMART" id="SM00228">
    <property type="entry name" value="PDZ"/>
    <property type="match status" value="1"/>
</dbReference>
<dbReference type="InterPro" id="IPR029045">
    <property type="entry name" value="ClpP/crotonase-like_dom_sf"/>
</dbReference>
<dbReference type="GO" id="GO:0004252">
    <property type="term" value="F:serine-type endopeptidase activity"/>
    <property type="evidence" value="ECO:0007669"/>
    <property type="project" value="UniProtKB-EC"/>
</dbReference>
<feature type="region of interest" description="Disordered" evidence="6">
    <location>
        <begin position="1"/>
        <end position="37"/>
    </location>
</feature>
<evidence type="ECO:0000256" key="4">
    <source>
        <dbReference type="ARBA" id="ARBA00022825"/>
    </source>
</evidence>
<dbReference type="EMBL" id="AM746676">
    <property type="protein sequence ID" value="CAN98852.1"/>
    <property type="molecule type" value="Genomic_DNA"/>
</dbReference>
<evidence type="ECO:0000313" key="9">
    <source>
        <dbReference type="Proteomes" id="UP000002139"/>
    </source>
</evidence>
<dbReference type="CDD" id="cd06782">
    <property type="entry name" value="cpPDZ_CPP-like"/>
    <property type="match status" value="1"/>
</dbReference>
<dbReference type="InterPro" id="IPR004447">
    <property type="entry name" value="Peptidase_S41A"/>
</dbReference>
<proteinExistence type="inferred from homology"/>
<keyword evidence="4 5" id="KW-0720">Serine protease</keyword>
<evidence type="ECO:0000313" key="8">
    <source>
        <dbReference type="EMBL" id="CAN98852.1"/>
    </source>
</evidence>
<dbReference type="PANTHER" id="PTHR32060">
    <property type="entry name" value="TAIL-SPECIFIC PROTEASE"/>
    <property type="match status" value="1"/>
</dbReference>
<feature type="domain" description="PDZ" evidence="7">
    <location>
        <begin position="159"/>
        <end position="241"/>
    </location>
</feature>
<evidence type="ECO:0000256" key="5">
    <source>
        <dbReference type="RuleBase" id="RU004404"/>
    </source>
</evidence>
<dbReference type="HOGENOM" id="CLU_017295_1_2_7"/>
<dbReference type="GO" id="GO:0030288">
    <property type="term" value="C:outer membrane-bounded periplasmic space"/>
    <property type="evidence" value="ECO:0007669"/>
    <property type="project" value="TreeGrafter"/>
</dbReference>